<reference evidence="1 2" key="1">
    <citation type="submission" date="2020-08" db="EMBL/GenBank/DDBJ databases">
        <title>Croceimicrobium hydrocarbonivorans gen. nov., sp. nov., a novel marine bacterium isolated from a bacterial consortium that degrades polyethylene terephthalate.</title>
        <authorList>
            <person name="Liu R."/>
        </authorList>
    </citation>
    <scope>NUCLEOTIDE SEQUENCE [LARGE SCALE GENOMIC DNA]</scope>
    <source>
        <strain evidence="1 2">A20-9</strain>
    </source>
</reference>
<dbReference type="Proteomes" id="UP000516305">
    <property type="component" value="Chromosome"/>
</dbReference>
<dbReference type="RefSeq" id="WP_210757796.1">
    <property type="nucleotide sequence ID" value="NZ_CP060139.1"/>
</dbReference>
<organism evidence="1 2">
    <name type="scientific">Croceimicrobium hydrocarbonivorans</name>
    <dbReference type="NCBI Taxonomy" id="2761580"/>
    <lineage>
        <taxon>Bacteria</taxon>
        <taxon>Pseudomonadati</taxon>
        <taxon>Bacteroidota</taxon>
        <taxon>Flavobacteriia</taxon>
        <taxon>Flavobacteriales</taxon>
        <taxon>Owenweeksiaceae</taxon>
        <taxon>Croceimicrobium</taxon>
    </lineage>
</organism>
<evidence type="ECO:0000313" key="1">
    <source>
        <dbReference type="EMBL" id="QNR23267.1"/>
    </source>
</evidence>
<dbReference type="AlphaFoldDB" id="A0A7H0VC19"/>
<dbReference type="KEGG" id="chyd:H4K34_12895"/>
<name>A0A7H0VC19_9FLAO</name>
<keyword evidence="2" id="KW-1185">Reference proteome</keyword>
<sequence>MRWLYAILISLGTLASSLYNSIVWMQFEVQQDYYATQLCVKKEIKDNDCQGHCQLKALLQADDEPDKPALPEYREELSLFLTDFESDQNPIEIHSLTLDYPLSNQALLSSGALKMIWRPPIV</sequence>
<dbReference type="EMBL" id="CP060139">
    <property type="protein sequence ID" value="QNR23267.1"/>
    <property type="molecule type" value="Genomic_DNA"/>
</dbReference>
<evidence type="ECO:0000313" key="2">
    <source>
        <dbReference type="Proteomes" id="UP000516305"/>
    </source>
</evidence>
<accession>A0A7H0VC19</accession>
<protein>
    <submittedName>
        <fullName evidence="1">Uncharacterized protein</fullName>
    </submittedName>
</protein>
<proteinExistence type="predicted"/>
<gene>
    <name evidence="1" type="ORF">H4K34_12895</name>
</gene>